<feature type="chain" id="PRO_5026004421" evidence="1">
    <location>
        <begin position="20"/>
        <end position="168"/>
    </location>
</feature>
<evidence type="ECO:0000256" key="1">
    <source>
        <dbReference type="SAM" id="SignalP"/>
    </source>
</evidence>
<organism evidence="2 3">
    <name type="scientific">Teratosphaeria nubilosa</name>
    <dbReference type="NCBI Taxonomy" id="161662"/>
    <lineage>
        <taxon>Eukaryota</taxon>
        <taxon>Fungi</taxon>
        <taxon>Dikarya</taxon>
        <taxon>Ascomycota</taxon>
        <taxon>Pezizomycotina</taxon>
        <taxon>Dothideomycetes</taxon>
        <taxon>Dothideomycetidae</taxon>
        <taxon>Mycosphaerellales</taxon>
        <taxon>Teratosphaeriaceae</taxon>
        <taxon>Teratosphaeria</taxon>
    </lineage>
</organism>
<keyword evidence="3" id="KW-1185">Reference proteome</keyword>
<protein>
    <submittedName>
        <fullName evidence="2">Uncharacterized protein</fullName>
    </submittedName>
</protein>
<reference evidence="2" key="1">
    <citation type="journal article" date="2020" name="Stud. Mycol.">
        <title>101 Dothideomycetes genomes: a test case for predicting lifestyles and emergence of pathogens.</title>
        <authorList>
            <person name="Haridas S."/>
            <person name="Albert R."/>
            <person name="Binder M."/>
            <person name="Bloem J."/>
            <person name="Labutti K."/>
            <person name="Salamov A."/>
            <person name="Andreopoulos B."/>
            <person name="Baker S."/>
            <person name="Barry K."/>
            <person name="Bills G."/>
            <person name="Bluhm B."/>
            <person name="Cannon C."/>
            <person name="Castanera R."/>
            <person name="Culley D."/>
            <person name="Daum C."/>
            <person name="Ezra D."/>
            <person name="Gonzalez J."/>
            <person name="Henrissat B."/>
            <person name="Kuo A."/>
            <person name="Liang C."/>
            <person name="Lipzen A."/>
            <person name="Lutzoni F."/>
            <person name="Magnuson J."/>
            <person name="Mondo S."/>
            <person name="Nolan M."/>
            <person name="Ohm R."/>
            <person name="Pangilinan J."/>
            <person name="Park H.-J."/>
            <person name="Ramirez L."/>
            <person name="Alfaro M."/>
            <person name="Sun H."/>
            <person name="Tritt A."/>
            <person name="Yoshinaga Y."/>
            <person name="Zwiers L.-H."/>
            <person name="Turgeon B."/>
            <person name="Goodwin S."/>
            <person name="Spatafora J."/>
            <person name="Crous P."/>
            <person name="Grigoriev I."/>
        </authorList>
    </citation>
    <scope>NUCLEOTIDE SEQUENCE</scope>
    <source>
        <strain evidence="2">CBS 116005</strain>
    </source>
</reference>
<feature type="signal peptide" evidence="1">
    <location>
        <begin position="1"/>
        <end position="19"/>
    </location>
</feature>
<evidence type="ECO:0000313" key="2">
    <source>
        <dbReference type="EMBL" id="KAF2772441.1"/>
    </source>
</evidence>
<name>A0A6G1LHL0_9PEZI</name>
<proteinExistence type="predicted"/>
<dbReference type="EMBL" id="ML995815">
    <property type="protein sequence ID" value="KAF2772441.1"/>
    <property type="molecule type" value="Genomic_DNA"/>
</dbReference>
<evidence type="ECO:0000313" key="3">
    <source>
        <dbReference type="Proteomes" id="UP000799436"/>
    </source>
</evidence>
<gene>
    <name evidence="2" type="ORF">EJ03DRAFT_204106</name>
</gene>
<keyword evidence="1" id="KW-0732">Signal</keyword>
<dbReference type="AlphaFoldDB" id="A0A6G1LHL0"/>
<accession>A0A6G1LHL0</accession>
<dbReference type="Proteomes" id="UP000799436">
    <property type="component" value="Unassembled WGS sequence"/>
</dbReference>
<sequence length="168" mass="19002">MSPTFPTILRRLLLHVARLLDITAGCQRSLVPTSSIQYLILHSVHTTRREKFIGIASAGAPCESLRASTILDRSSKRDVILSPPVICYYIRTQQGYPEGHSSEQILAKRSCSWLLLLHSFCIVARSQPWARNTLITLRVWLQSVVEVVREVELLRGSYSSRSQLDLDD</sequence>